<evidence type="ECO:0000259" key="1">
    <source>
        <dbReference type="Pfam" id="PF00656"/>
    </source>
</evidence>
<keyword evidence="3" id="KW-1185">Reference proteome</keyword>
<dbReference type="EMBL" id="CP028923">
    <property type="protein sequence ID" value="QCK15198.1"/>
    <property type="molecule type" value="Genomic_DNA"/>
</dbReference>
<dbReference type="InterPro" id="IPR029030">
    <property type="entry name" value="Caspase-like_dom_sf"/>
</dbReference>
<dbReference type="InterPro" id="IPR011600">
    <property type="entry name" value="Pept_C14_caspase"/>
</dbReference>
<dbReference type="Proteomes" id="UP000298616">
    <property type="component" value="Chromosome"/>
</dbReference>
<sequence>MTVRMGKLKQNETYCFLVGVEKYNESCFPNLPAAASNVFDLRKILIKHGFSPDKIDIEINPYNKDDLRIKLTKILESKNTKNLLFYFSGHGACDSYENFALVLSNTLYTDDEFKHTGLLVPFLNDLFGRRLKDLNLIFILDCCFSDRVVEDLTMHNQYVIVSSASDSKSIYPVGEENSIFTREFLNVLENGIPGGEKYLTLDDIYDFIDQKLNSQQPRRQRRGEIGNKEFIRNIAFNANKKSKQTIADEDNLNFIFEELIKVNPNYTGFRSFSERKIKILESFPFFISYHLKNLLPKSDIIKGHYLKHFYLIIKELLCFSFLSQYLQVKNIKSTGLINQILDSQNRDYVKIIDIITNYLNRVPNELVFNESNRWSDSLRKLFIKMDSLLEENDLEEQKFYDLLINLIGYLSFLTEYSYISVRLIDVIYRKYESQPYYYHEGSLLHGERLEPYRESIKNIRLIWEKPRNSNSILLFKNKEFGTDKYINLWPFFVDCQAFAVRDGAISNPDPRIFVKKENGSYWYKSLNFATDSNLKAFKELDSFSSFNNREKLFEMFEKNLL</sequence>
<dbReference type="Pfam" id="PF00656">
    <property type="entry name" value="Peptidase_C14"/>
    <property type="match status" value="1"/>
</dbReference>
<evidence type="ECO:0000313" key="2">
    <source>
        <dbReference type="EMBL" id="QCK15198.1"/>
    </source>
</evidence>
<dbReference type="KEGG" id="fpf:DCC35_10785"/>
<evidence type="ECO:0000313" key="3">
    <source>
        <dbReference type="Proteomes" id="UP000298616"/>
    </source>
</evidence>
<organism evidence="2 3">
    <name type="scientific">Mangrovivirga cuniculi</name>
    <dbReference type="NCBI Taxonomy" id="2715131"/>
    <lineage>
        <taxon>Bacteria</taxon>
        <taxon>Pseudomonadati</taxon>
        <taxon>Bacteroidota</taxon>
        <taxon>Cytophagia</taxon>
        <taxon>Cytophagales</taxon>
        <taxon>Mangrovivirgaceae</taxon>
        <taxon>Mangrovivirga</taxon>
    </lineage>
</organism>
<reference evidence="2 3" key="1">
    <citation type="submission" date="2018-04" db="EMBL/GenBank/DDBJ databases">
        <title>Complete genome uncultured novel isolate.</title>
        <authorList>
            <person name="Merlino G."/>
        </authorList>
    </citation>
    <scope>NUCLEOTIDE SEQUENCE [LARGE SCALE GENOMIC DNA]</scope>
    <source>
        <strain evidence="3">R1DC9</strain>
    </source>
</reference>
<proteinExistence type="predicted"/>
<feature type="domain" description="Peptidase C14 caspase" evidence="1">
    <location>
        <begin position="14"/>
        <end position="220"/>
    </location>
</feature>
<dbReference type="OrthoDB" id="1492850at2"/>
<dbReference type="AlphaFoldDB" id="A0A4D7K741"/>
<protein>
    <recommendedName>
        <fullName evidence="1">Peptidase C14 caspase domain-containing protein</fullName>
    </recommendedName>
</protein>
<dbReference type="SUPFAM" id="SSF52129">
    <property type="entry name" value="Caspase-like"/>
    <property type="match status" value="1"/>
</dbReference>
<dbReference type="GO" id="GO:0004197">
    <property type="term" value="F:cysteine-type endopeptidase activity"/>
    <property type="evidence" value="ECO:0007669"/>
    <property type="project" value="InterPro"/>
</dbReference>
<dbReference type="GO" id="GO:0006508">
    <property type="term" value="P:proteolysis"/>
    <property type="evidence" value="ECO:0007669"/>
    <property type="project" value="InterPro"/>
</dbReference>
<gene>
    <name evidence="2" type="ORF">DCC35_10785</name>
</gene>
<accession>A0A4D7K741</accession>
<name>A0A4D7K741_9BACT</name>
<dbReference type="Gene3D" id="3.40.50.1460">
    <property type="match status" value="1"/>
</dbReference>